<dbReference type="EMBL" id="FNSD01000001">
    <property type="protein sequence ID" value="SEC60419.1"/>
    <property type="molecule type" value="Genomic_DNA"/>
</dbReference>
<proteinExistence type="predicted"/>
<evidence type="ECO:0000256" key="1">
    <source>
        <dbReference type="SAM" id="SignalP"/>
    </source>
</evidence>
<accession>A0A1H4TVI3</accession>
<dbReference type="OrthoDB" id="110906at2"/>
<organism evidence="2 3">
    <name type="scientific">Terriglobus roseus</name>
    <dbReference type="NCBI Taxonomy" id="392734"/>
    <lineage>
        <taxon>Bacteria</taxon>
        <taxon>Pseudomonadati</taxon>
        <taxon>Acidobacteriota</taxon>
        <taxon>Terriglobia</taxon>
        <taxon>Terriglobales</taxon>
        <taxon>Acidobacteriaceae</taxon>
        <taxon>Terriglobus</taxon>
    </lineage>
</organism>
<evidence type="ECO:0000313" key="2">
    <source>
        <dbReference type="EMBL" id="SEC60419.1"/>
    </source>
</evidence>
<dbReference type="Proteomes" id="UP000182409">
    <property type="component" value="Unassembled WGS sequence"/>
</dbReference>
<name>A0A1H4TVI3_9BACT</name>
<protein>
    <submittedName>
        <fullName evidence="2">Uncharacterized protein</fullName>
    </submittedName>
</protein>
<dbReference type="RefSeq" id="WP_074655553.1">
    <property type="nucleotide sequence ID" value="NZ_FNSD01000001.1"/>
</dbReference>
<evidence type="ECO:0000313" key="3">
    <source>
        <dbReference type="Proteomes" id="UP000182409"/>
    </source>
</evidence>
<dbReference type="AlphaFoldDB" id="A0A1H4TVI3"/>
<feature type="chain" id="PRO_5010231047" evidence="1">
    <location>
        <begin position="26"/>
        <end position="377"/>
    </location>
</feature>
<sequence length="377" mass="40827">MKLIARTIRLILIVASVTVSLTAQSIAPPSTGLLVHYQYWPVQFVQWVGTELPYSMIELDVDATAKQPLYNVILTERASSKRISYANSDFLVAAAKAQGQEAYRTQIVFDTAEATNVGATSTLRLSLADGKPLQWRFVQGSDISEQGAGLTPLPQIPIPVFAYREKSAVAGEGTALQIGNTVSAAEVWTEISKPPYFVAYRGAMSLGAHMTVLAAGTQAWTLTSPPADLKTGQTWELEGDHGDHRTLRISKVDGTKFVMTGNDRFDPSTAFTLDCIRTADGWSIERIRYAPVVDGDKHYLAMQFTTPLTARSTSGTVEMIIGRKSKMASASLTVVASPEERATTLQMLAPVWAKGKGLIEQTSTSASTITIVSRPSH</sequence>
<gene>
    <name evidence="2" type="ORF">SAMN05443244_3872</name>
</gene>
<reference evidence="2 3" key="1">
    <citation type="submission" date="2016-10" db="EMBL/GenBank/DDBJ databases">
        <authorList>
            <person name="de Groot N.N."/>
        </authorList>
    </citation>
    <scope>NUCLEOTIDE SEQUENCE [LARGE SCALE GENOMIC DNA]</scope>
    <source>
        <strain evidence="2 3">AB35.6</strain>
    </source>
</reference>
<keyword evidence="1" id="KW-0732">Signal</keyword>
<feature type="signal peptide" evidence="1">
    <location>
        <begin position="1"/>
        <end position="25"/>
    </location>
</feature>